<dbReference type="AlphaFoldDB" id="A0A3B1DZH9"/>
<keyword evidence="4" id="KW-0677">Repeat</keyword>
<evidence type="ECO:0000256" key="4">
    <source>
        <dbReference type="ARBA" id="ARBA00022737"/>
    </source>
</evidence>
<reference evidence="9" key="1">
    <citation type="submission" date="2018-06" db="EMBL/GenBank/DDBJ databases">
        <authorList>
            <person name="Zhirakovskaya E."/>
        </authorList>
    </citation>
    <scope>NUCLEOTIDE SEQUENCE</scope>
</reference>
<dbReference type="SUPFAM" id="SSF51161">
    <property type="entry name" value="Trimeric LpxA-like enzymes"/>
    <property type="match status" value="1"/>
</dbReference>
<protein>
    <submittedName>
        <fullName evidence="9">UDP-3-O-[3-hydroxymyristoyl] glucosamine N-acyltransferase</fullName>
        <ecNumber evidence="9">2.3.1.191</ecNumber>
    </submittedName>
</protein>
<dbReference type="Pfam" id="PF00132">
    <property type="entry name" value="Hexapep"/>
    <property type="match status" value="2"/>
</dbReference>
<dbReference type="InterPro" id="IPR020573">
    <property type="entry name" value="UDP_GlcNAc_AcTrfase_non-rep"/>
</dbReference>
<keyword evidence="6 9" id="KW-0012">Acyltransferase</keyword>
<proteinExistence type="inferred from homology"/>
<dbReference type="Gene3D" id="2.160.10.10">
    <property type="entry name" value="Hexapeptide repeat proteins"/>
    <property type="match status" value="1"/>
</dbReference>
<gene>
    <name evidence="9" type="ORF">MNBD_PLANCTO02-3311</name>
</gene>
<dbReference type="GO" id="GO:0009245">
    <property type="term" value="P:lipid A biosynthetic process"/>
    <property type="evidence" value="ECO:0007669"/>
    <property type="project" value="UniProtKB-KW"/>
</dbReference>
<keyword evidence="2" id="KW-0441">Lipid A biosynthesis</keyword>
<name>A0A3B1DZH9_9ZZZZ</name>
<dbReference type="EC" id="2.3.1.191" evidence="9"/>
<feature type="coiled-coil region" evidence="7">
    <location>
        <begin position="327"/>
        <end position="361"/>
    </location>
</feature>
<evidence type="ECO:0000256" key="1">
    <source>
        <dbReference type="ARBA" id="ARBA00022516"/>
    </source>
</evidence>
<evidence type="ECO:0000256" key="5">
    <source>
        <dbReference type="ARBA" id="ARBA00023098"/>
    </source>
</evidence>
<dbReference type="InterPro" id="IPR007691">
    <property type="entry name" value="LpxD"/>
</dbReference>
<keyword evidence="1" id="KW-0444">Lipid biosynthesis</keyword>
<dbReference type="NCBIfam" id="TIGR01853">
    <property type="entry name" value="lipid_A_lpxD"/>
    <property type="match status" value="1"/>
</dbReference>
<evidence type="ECO:0000256" key="7">
    <source>
        <dbReference type="SAM" id="Coils"/>
    </source>
</evidence>
<organism evidence="9">
    <name type="scientific">hydrothermal vent metagenome</name>
    <dbReference type="NCBI Taxonomy" id="652676"/>
    <lineage>
        <taxon>unclassified sequences</taxon>
        <taxon>metagenomes</taxon>
        <taxon>ecological metagenomes</taxon>
    </lineage>
</organism>
<keyword evidence="7" id="KW-0175">Coiled coil</keyword>
<dbReference type="InterPro" id="IPR001451">
    <property type="entry name" value="Hexapep"/>
</dbReference>
<dbReference type="EMBL" id="UOGL01000685">
    <property type="protein sequence ID" value="VAX42733.1"/>
    <property type="molecule type" value="Genomic_DNA"/>
</dbReference>
<evidence type="ECO:0000256" key="3">
    <source>
        <dbReference type="ARBA" id="ARBA00022679"/>
    </source>
</evidence>
<feature type="domain" description="UDP-3-O-[3-hydroxymyristoyl] glucosamine N-acyltransferase non-repeat region" evidence="8">
    <location>
        <begin position="24"/>
        <end position="91"/>
    </location>
</feature>
<dbReference type="PANTHER" id="PTHR43378:SF2">
    <property type="entry name" value="UDP-3-O-ACYLGLUCOSAMINE N-ACYLTRANSFERASE 1, MITOCHONDRIAL-RELATED"/>
    <property type="match status" value="1"/>
</dbReference>
<dbReference type="CDD" id="cd03352">
    <property type="entry name" value="LbH_LpxD"/>
    <property type="match status" value="1"/>
</dbReference>
<dbReference type="Pfam" id="PF04613">
    <property type="entry name" value="LpxD"/>
    <property type="match status" value="1"/>
</dbReference>
<evidence type="ECO:0000259" key="8">
    <source>
        <dbReference type="Pfam" id="PF04613"/>
    </source>
</evidence>
<dbReference type="NCBIfam" id="NF002060">
    <property type="entry name" value="PRK00892.1"/>
    <property type="match status" value="1"/>
</dbReference>
<dbReference type="GO" id="GO:0103118">
    <property type="term" value="F:UDP-3-O-[(3R)-3-hydroxyacyl]-glucosamine N-acyltransferase activity"/>
    <property type="evidence" value="ECO:0007669"/>
    <property type="project" value="UniProtKB-EC"/>
</dbReference>
<dbReference type="GO" id="GO:0016020">
    <property type="term" value="C:membrane"/>
    <property type="evidence" value="ECO:0007669"/>
    <property type="project" value="GOC"/>
</dbReference>
<dbReference type="HAMAP" id="MF_00523">
    <property type="entry name" value="LpxD"/>
    <property type="match status" value="1"/>
</dbReference>
<evidence type="ECO:0000313" key="9">
    <source>
        <dbReference type="EMBL" id="VAX42733.1"/>
    </source>
</evidence>
<accession>A0A3B1DZH9</accession>
<dbReference type="Gene3D" id="3.40.1390.10">
    <property type="entry name" value="MurE/MurF, N-terminal domain"/>
    <property type="match status" value="1"/>
</dbReference>
<keyword evidence="3 9" id="KW-0808">Transferase</keyword>
<dbReference type="GO" id="GO:0016410">
    <property type="term" value="F:N-acyltransferase activity"/>
    <property type="evidence" value="ECO:0007669"/>
    <property type="project" value="InterPro"/>
</dbReference>
<evidence type="ECO:0000256" key="2">
    <source>
        <dbReference type="ARBA" id="ARBA00022556"/>
    </source>
</evidence>
<keyword evidence="5" id="KW-0443">Lipid metabolism</keyword>
<dbReference type="InterPro" id="IPR011004">
    <property type="entry name" value="Trimer_LpxA-like_sf"/>
</dbReference>
<evidence type="ECO:0000256" key="6">
    <source>
        <dbReference type="ARBA" id="ARBA00023315"/>
    </source>
</evidence>
<sequence length="369" mass="39499">MAQSIETLFTKIDAEIVGNSHSLIIDAASIEKALPEEITFAGNEQNLRKLKNCNAGAVIVSHSLKDSFQPEELDTTIIFVEDAQTSFIEILSILRPSRLRTERGISFEAHIHPSAVIGDETNVYPGASVAESVSIGKRCDIHPGVRIGAGCSIGNNVTLHPNVVLYPDVVIGNNVCIHASTTIGADGFGYRLIDGRHQKIPHFGIVRIEDDVEIGANTTVDRAMIGETIIGEGTKLDNQVMVAHNCEIGKHNMFVSQVGLAGSVTSGDYVVLAGHVGIADHVHLGTGCTLGSKAGVHKNIPAGETWIGTPAQPMAIAMRNVMAQRKIPNMRKTMKQLVAQVEKLNEQILAIENQTKNQDESPTSQAAAA</sequence>
<dbReference type="PANTHER" id="PTHR43378">
    <property type="entry name" value="UDP-3-O-ACYLGLUCOSAMINE N-ACYLTRANSFERASE"/>
    <property type="match status" value="1"/>
</dbReference>